<dbReference type="GO" id="GO:0005886">
    <property type="term" value="C:plasma membrane"/>
    <property type="evidence" value="ECO:0007669"/>
    <property type="project" value="TreeGrafter"/>
</dbReference>
<keyword evidence="11" id="KW-1185">Reference proteome</keyword>
<dbReference type="PANTHER" id="PTHR30071">
    <property type="entry name" value="HEME EXPORTER PROTEIN C"/>
    <property type="match status" value="1"/>
</dbReference>
<evidence type="ECO:0000256" key="8">
    <source>
        <dbReference type="SAM" id="Phobius"/>
    </source>
</evidence>
<dbReference type="KEGG" id="dor:Desor_0549"/>
<dbReference type="PRINTS" id="PR01386">
    <property type="entry name" value="CCMCBIOGNSIS"/>
</dbReference>
<feature type="transmembrane region" description="Helical" evidence="8">
    <location>
        <begin position="116"/>
        <end position="134"/>
    </location>
</feature>
<keyword evidence="7 8" id="KW-0472">Membrane</keyword>
<dbReference type="InterPro" id="IPR045062">
    <property type="entry name" value="Cyt_c_biogenesis_CcsA/CcmC"/>
</dbReference>
<accession>G7WCC8</accession>
<dbReference type="EMBL" id="CP003108">
    <property type="protein sequence ID" value="AET66250.1"/>
    <property type="molecule type" value="Genomic_DNA"/>
</dbReference>
<feature type="transmembrane region" description="Helical" evidence="8">
    <location>
        <begin position="146"/>
        <end position="169"/>
    </location>
</feature>
<dbReference type="InterPro" id="IPR003557">
    <property type="entry name" value="Cyt_c_biogenesis_CcmC"/>
</dbReference>
<dbReference type="PATRIC" id="fig|768706.3.peg.520"/>
<keyword evidence="6 8" id="KW-1133">Transmembrane helix</keyword>
<evidence type="ECO:0000256" key="2">
    <source>
        <dbReference type="ARBA" id="ARBA00005840"/>
    </source>
</evidence>
<dbReference type="RefSeq" id="WP_014183075.1">
    <property type="nucleotide sequence ID" value="NC_016584.1"/>
</dbReference>
<dbReference type="eggNOG" id="COG0755">
    <property type="taxonomic scope" value="Bacteria"/>
</dbReference>
<keyword evidence="4 8" id="KW-0812">Transmembrane</keyword>
<dbReference type="AlphaFoldDB" id="G7WCC8"/>
<organism evidence="10 11">
    <name type="scientific">Desulfosporosinus orientis (strain ATCC 19365 / DSM 765 / NCIMB 8382 / VKM B-1628 / Singapore I)</name>
    <name type="common">Desulfotomaculum orientis</name>
    <dbReference type="NCBI Taxonomy" id="768706"/>
    <lineage>
        <taxon>Bacteria</taxon>
        <taxon>Bacillati</taxon>
        <taxon>Bacillota</taxon>
        <taxon>Clostridia</taxon>
        <taxon>Eubacteriales</taxon>
        <taxon>Desulfitobacteriaceae</taxon>
        <taxon>Desulfosporosinus</taxon>
    </lineage>
</organism>
<comment type="subcellular location">
    <subcellularLocation>
        <location evidence="1">Membrane</location>
        <topology evidence="1">Multi-pass membrane protein</topology>
    </subcellularLocation>
</comment>
<dbReference type="InterPro" id="IPR002541">
    <property type="entry name" value="Cyt_c_assembly"/>
</dbReference>
<evidence type="ECO:0000256" key="5">
    <source>
        <dbReference type="ARBA" id="ARBA00022748"/>
    </source>
</evidence>
<feature type="transmembrane region" description="Helical" evidence="8">
    <location>
        <begin position="84"/>
        <end position="104"/>
    </location>
</feature>
<dbReference type="HOGENOM" id="CLU_066538_1_0_9"/>
<evidence type="ECO:0000256" key="7">
    <source>
        <dbReference type="ARBA" id="ARBA00023136"/>
    </source>
</evidence>
<reference evidence="10 11" key="2">
    <citation type="journal article" date="2012" name="J. Bacteriol.">
        <title>Complete genome sequences of Desulfosporosinus orientis DSM765T, Desulfosporosinus youngiae DSM17734T, Desulfosporosinus meridiei DSM13257T, and Desulfosporosinus acidiphilus DSM22704T.</title>
        <authorList>
            <person name="Pester M."/>
            <person name="Brambilla E."/>
            <person name="Alazard D."/>
            <person name="Rattei T."/>
            <person name="Weinmaier T."/>
            <person name="Han J."/>
            <person name="Lucas S."/>
            <person name="Lapidus A."/>
            <person name="Cheng J.F."/>
            <person name="Goodwin L."/>
            <person name="Pitluck S."/>
            <person name="Peters L."/>
            <person name="Ovchinnikova G."/>
            <person name="Teshima H."/>
            <person name="Detter J.C."/>
            <person name="Han C.S."/>
            <person name="Tapia R."/>
            <person name="Land M.L."/>
            <person name="Hauser L."/>
            <person name="Kyrpides N.C."/>
            <person name="Ivanova N.N."/>
            <person name="Pagani I."/>
            <person name="Huntmann M."/>
            <person name="Wei C.L."/>
            <person name="Davenport K.W."/>
            <person name="Daligault H."/>
            <person name="Chain P.S."/>
            <person name="Chen A."/>
            <person name="Mavromatis K."/>
            <person name="Markowitz V."/>
            <person name="Szeto E."/>
            <person name="Mikhailova N."/>
            <person name="Pati A."/>
            <person name="Wagner M."/>
            <person name="Woyke T."/>
            <person name="Ollivier B."/>
            <person name="Klenk H.P."/>
            <person name="Spring S."/>
            <person name="Loy A."/>
        </authorList>
    </citation>
    <scope>NUCLEOTIDE SEQUENCE [LARGE SCALE GENOMIC DNA]</scope>
    <source>
        <strain evidence="11">ATCC 19365 / DSM 765 / NCIMB 8382 / VKM B-1628</strain>
    </source>
</reference>
<protein>
    <recommendedName>
        <fullName evidence="3">Heme exporter protein C</fullName>
    </recommendedName>
</protein>
<evidence type="ECO:0000256" key="6">
    <source>
        <dbReference type="ARBA" id="ARBA00022989"/>
    </source>
</evidence>
<dbReference type="Pfam" id="PF01578">
    <property type="entry name" value="Cytochrom_C_asm"/>
    <property type="match status" value="1"/>
</dbReference>
<dbReference type="PANTHER" id="PTHR30071:SF1">
    <property type="entry name" value="CYTOCHROME B_B6 PROTEIN-RELATED"/>
    <property type="match status" value="1"/>
</dbReference>
<keyword evidence="5" id="KW-0201">Cytochrome c-type biogenesis</keyword>
<evidence type="ECO:0000256" key="1">
    <source>
        <dbReference type="ARBA" id="ARBA00004141"/>
    </source>
</evidence>
<dbReference type="GO" id="GO:0017004">
    <property type="term" value="P:cytochrome complex assembly"/>
    <property type="evidence" value="ECO:0007669"/>
    <property type="project" value="UniProtKB-KW"/>
</dbReference>
<proteinExistence type="inferred from homology"/>
<evidence type="ECO:0000256" key="4">
    <source>
        <dbReference type="ARBA" id="ARBA00022692"/>
    </source>
</evidence>
<dbReference type="GO" id="GO:0015232">
    <property type="term" value="F:heme transmembrane transporter activity"/>
    <property type="evidence" value="ECO:0007669"/>
    <property type="project" value="InterPro"/>
</dbReference>
<evidence type="ECO:0000313" key="10">
    <source>
        <dbReference type="EMBL" id="AET66250.1"/>
    </source>
</evidence>
<dbReference type="GO" id="GO:0020037">
    <property type="term" value="F:heme binding"/>
    <property type="evidence" value="ECO:0007669"/>
    <property type="project" value="InterPro"/>
</dbReference>
<comment type="similarity">
    <text evidence="2">Belongs to the CcmC/CycZ/HelC family.</text>
</comment>
<dbReference type="Proteomes" id="UP000006346">
    <property type="component" value="Chromosome"/>
</dbReference>
<evidence type="ECO:0000256" key="3">
    <source>
        <dbReference type="ARBA" id="ARBA00016463"/>
    </source>
</evidence>
<feature type="transmembrane region" description="Helical" evidence="8">
    <location>
        <begin position="12"/>
        <end position="33"/>
    </location>
</feature>
<dbReference type="STRING" id="768706.Desor_0549"/>
<evidence type="ECO:0000259" key="9">
    <source>
        <dbReference type="Pfam" id="PF01578"/>
    </source>
</evidence>
<reference evidence="11" key="1">
    <citation type="submission" date="2011-11" db="EMBL/GenBank/DDBJ databases">
        <title>Complete sequence of Desulfosporosinus orientis DSM 765.</title>
        <authorList>
            <person name="Lucas S."/>
            <person name="Han J."/>
            <person name="Lapidus A."/>
            <person name="Cheng J.-F."/>
            <person name="Goodwin L."/>
            <person name="Pitluck S."/>
            <person name="Peters L."/>
            <person name="Ovchinnikova G."/>
            <person name="Teshima H."/>
            <person name="Detter J.C."/>
            <person name="Han C."/>
            <person name="Tapia R."/>
            <person name="Land M."/>
            <person name="Hauser L."/>
            <person name="Kyrpides N."/>
            <person name="Ivanova N."/>
            <person name="Pagani I."/>
            <person name="Pester M."/>
            <person name="Spring S."/>
            <person name="Ollivier B."/>
            <person name="Rattei T."/>
            <person name="Klenk H.-P."/>
            <person name="Wagner M."/>
            <person name="Loy A."/>
            <person name="Woyke T."/>
        </authorList>
    </citation>
    <scope>NUCLEOTIDE SEQUENCE [LARGE SCALE GENOMIC DNA]</scope>
    <source>
        <strain evidence="11">ATCC 19365 / DSM 765 / NCIMB 8382 / VKM B-1628</strain>
    </source>
</reference>
<evidence type="ECO:0000313" key="11">
    <source>
        <dbReference type="Proteomes" id="UP000006346"/>
    </source>
</evidence>
<feature type="domain" description="Cytochrome c assembly protein" evidence="9">
    <location>
        <begin position="12"/>
        <end position="173"/>
    </location>
</feature>
<name>G7WCC8_DESOD</name>
<gene>
    <name evidence="10" type="ordered locus">Desor_0549</name>
</gene>
<sequence length="230" mass="26506">MTKSTCSRVMETILAWSAFISMLAALYLALVYAPTERTMGDIQRIFYFHVASAWVGMLAFLVVFVASIAYLLTRRVSWDIYAQSSAEIGVFFTTIVLVTGPIWAKPIWNTWWTWDPRLTTTLILWFLYLAYGKLRSAIGEEEKKARLAAVFGILAFVVVPIDFFAIRWWRTMHPGALVSSNGIALAPDMLQAFFVSLFAFSLLYGYFMIRSVRIERMRAEIRWLKDEMFN</sequence>
<feature type="transmembrane region" description="Helical" evidence="8">
    <location>
        <begin position="189"/>
        <end position="209"/>
    </location>
</feature>
<feature type="transmembrane region" description="Helical" evidence="8">
    <location>
        <begin position="45"/>
        <end position="72"/>
    </location>
</feature>